<protein>
    <submittedName>
        <fullName evidence="1">Uncharacterized protein</fullName>
    </submittedName>
</protein>
<sequence length="181" mass="20111">MQIVQARVINFDSYSKEAWHILNTSSYTEGSGSKQFEASFDARSDVVACINSIGDETHPQSSYGTKLSAIETLRKIAKTILLAEDTLGSEVRKEFQHETCLSDIMLRVAESMSPEEQRCAGANTDAKGSLATKLRWVCDEAKSYCLEGFDGLRDVLALIEPRDLVSEHGKDRLQQPRMSMA</sequence>
<proteinExistence type="predicted"/>
<name>A0ACC2IWR0_9PEZI</name>
<keyword evidence="2" id="KW-1185">Reference proteome</keyword>
<accession>A0ACC2IWR0</accession>
<evidence type="ECO:0000313" key="1">
    <source>
        <dbReference type="EMBL" id="KAJ8119647.1"/>
    </source>
</evidence>
<dbReference type="Proteomes" id="UP001153332">
    <property type="component" value="Unassembled WGS sequence"/>
</dbReference>
<comment type="caution">
    <text evidence="1">The sequence shown here is derived from an EMBL/GenBank/DDBJ whole genome shotgun (WGS) entry which is preliminary data.</text>
</comment>
<dbReference type="EMBL" id="JAPUUL010004344">
    <property type="protein sequence ID" value="KAJ8119647.1"/>
    <property type="molecule type" value="Genomic_DNA"/>
</dbReference>
<organism evidence="1 2">
    <name type="scientific">Lasiodiplodia mahajangana</name>
    <dbReference type="NCBI Taxonomy" id="1108764"/>
    <lineage>
        <taxon>Eukaryota</taxon>
        <taxon>Fungi</taxon>
        <taxon>Dikarya</taxon>
        <taxon>Ascomycota</taxon>
        <taxon>Pezizomycotina</taxon>
        <taxon>Dothideomycetes</taxon>
        <taxon>Dothideomycetes incertae sedis</taxon>
        <taxon>Botryosphaeriales</taxon>
        <taxon>Botryosphaeriaceae</taxon>
        <taxon>Lasiodiplodia</taxon>
    </lineage>
</organism>
<gene>
    <name evidence="1" type="ORF">O1611_g10562</name>
</gene>
<evidence type="ECO:0000313" key="2">
    <source>
        <dbReference type="Proteomes" id="UP001153332"/>
    </source>
</evidence>
<reference evidence="1" key="1">
    <citation type="submission" date="2022-12" db="EMBL/GenBank/DDBJ databases">
        <title>Genome Sequence of Lasiodiplodia mahajangana.</title>
        <authorList>
            <person name="Buettner E."/>
        </authorList>
    </citation>
    <scope>NUCLEOTIDE SEQUENCE</scope>
    <source>
        <strain evidence="1">VT137</strain>
    </source>
</reference>